<protein>
    <submittedName>
        <fullName evidence="3">Type 1 glutamine amidotransferase</fullName>
    </submittedName>
</protein>
<dbReference type="Pfam" id="PF00117">
    <property type="entry name" value="GATase"/>
    <property type="match status" value="1"/>
</dbReference>
<dbReference type="Gene3D" id="3.40.50.880">
    <property type="match status" value="1"/>
</dbReference>
<keyword evidence="4" id="KW-1185">Reference proteome</keyword>
<dbReference type="InterPro" id="IPR017926">
    <property type="entry name" value="GATASE"/>
</dbReference>
<name>A0A849K701_9MICO</name>
<dbReference type="GO" id="GO:0005829">
    <property type="term" value="C:cytosol"/>
    <property type="evidence" value="ECO:0007669"/>
    <property type="project" value="TreeGrafter"/>
</dbReference>
<keyword evidence="3" id="KW-0808">Transferase</keyword>
<dbReference type="EMBL" id="JABFAJ010000015">
    <property type="protein sequence ID" value="NNU27535.1"/>
    <property type="molecule type" value="Genomic_DNA"/>
</dbReference>
<organism evidence="3 4">
    <name type="scientific">Isoptericola sediminis</name>
    <dbReference type="NCBI Taxonomy" id="2733572"/>
    <lineage>
        <taxon>Bacteria</taxon>
        <taxon>Bacillati</taxon>
        <taxon>Actinomycetota</taxon>
        <taxon>Actinomycetes</taxon>
        <taxon>Micrococcales</taxon>
        <taxon>Promicromonosporaceae</taxon>
        <taxon>Isoptericola</taxon>
    </lineage>
</organism>
<dbReference type="SUPFAM" id="SSF52317">
    <property type="entry name" value="Class I glutamine amidotransferase-like"/>
    <property type="match status" value="1"/>
</dbReference>
<dbReference type="InterPro" id="IPR029062">
    <property type="entry name" value="Class_I_gatase-like"/>
</dbReference>
<dbReference type="InterPro" id="IPR044992">
    <property type="entry name" value="ChyE-like"/>
</dbReference>
<dbReference type="PROSITE" id="PS51273">
    <property type="entry name" value="GATASE_TYPE_1"/>
    <property type="match status" value="1"/>
</dbReference>
<evidence type="ECO:0000313" key="3">
    <source>
        <dbReference type="EMBL" id="NNU27535.1"/>
    </source>
</evidence>
<accession>A0A849K701</accession>
<reference evidence="3 4" key="1">
    <citation type="submission" date="2020-05" db="EMBL/GenBank/DDBJ databases">
        <title>Genome sequence of Isoptericola sp. JC619 isolated from Chilika lagoon, India.</title>
        <authorList>
            <person name="Kumar D."/>
            <person name="Appam K."/>
            <person name="Gandham S."/>
            <person name="Uppada J."/>
            <person name="Sasikala C."/>
            <person name="Venkata Ramana C."/>
        </authorList>
    </citation>
    <scope>NUCLEOTIDE SEQUENCE [LARGE SCALE GENOMIC DNA]</scope>
    <source>
        <strain evidence="3 4">JC619</strain>
    </source>
</reference>
<feature type="region of interest" description="Disordered" evidence="1">
    <location>
        <begin position="262"/>
        <end position="287"/>
    </location>
</feature>
<dbReference type="PANTHER" id="PTHR42695">
    <property type="entry name" value="GLUTAMINE AMIDOTRANSFERASE YLR126C-RELATED"/>
    <property type="match status" value="1"/>
</dbReference>
<evidence type="ECO:0000256" key="1">
    <source>
        <dbReference type="SAM" id="MobiDB-lite"/>
    </source>
</evidence>
<dbReference type="RefSeq" id="WP_171247046.1">
    <property type="nucleotide sequence ID" value="NZ_JABFAJ010000015.1"/>
</dbReference>
<dbReference type="AlphaFoldDB" id="A0A849K701"/>
<dbReference type="Proteomes" id="UP000557204">
    <property type="component" value="Unassembled WGS sequence"/>
</dbReference>
<dbReference type="CDD" id="cd01741">
    <property type="entry name" value="GATase1_1"/>
    <property type="match status" value="1"/>
</dbReference>
<sequence>MSEIEFSAVPRVTVLQHSSDVPVDRFRGLLGDLRVVRLFDGDPVPTLDECGDGLVVLGGQMNAYADDAAPWLPAVRSLLADAVAADLPTLAVCLGAQMLAVAGGGTVAVGAPPGREAGVLPVYWRAEALEDPVLAPLARAAGAETAEDLDGRGVATSFVQMHADAVIEPPEGAQWLAWSEMYPYQAFRWGSALGVQFHPEAGPTTAVRWALGYTEVETAAVHACAVEHDDELRRSGELLAGAFLDHVRAAVVARRQREEAAVVAAGPDEQEVDGAAELPESVEAPAA</sequence>
<keyword evidence="3" id="KW-0315">Glutamine amidotransferase</keyword>
<feature type="domain" description="Glutamine amidotransferase" evidence="2">
    <location>
        <begin position="51"/>
        <end position="205"/>
    </location>
</feature>
<dbReference type="PANTHER" id="PTHR42695:SF5">
    <property type="entry name" value="GLUTAMINE AMIDOTRANSFERASE YLR126C-RELATED"/>
    <property type="match status" value="1"/>
</dbReference>
<gene>
    <name evidence="3" type="ORF">HLI28_08265</name>
</gene>
<proteinExistence type="predicted"/>
<evidence type="ECO:0000259" key="2">
    <source>
        <dbReference type="Pfam" id="PF00117"/>
    </source>
</evidence>
<comment type="caution">
    <text evidence="3">The sequence shown here is derived from an EMBL/GenBank/DDBJ whole genome shotgun (WGS) entry which is preliminary data.</text>
</comment>
<dbReference type="GO" id="GO:0016740">
    <property type="term" value="F:transferase activity"/>
    <property type="evidence" value="ECO:0007669"/>
    <property type="project" value="UniProtKB-KW"/>
</dbReference>
<evidence type="ECO:0000313" key="4">
    <source>
        <dbReference type="Proteomes" id="UP000557204"/>
    </source>
</evidence>